<dbReference type="GO" id="GO:0003677">
    <property type="term" value="F:DNA binding"/>
    <property type="evidence" value="ECO:0007669"/>
    <property type="project" value="UniProtKB-UniRule"/>
</dbReference>
<dbReference type="OrthoDB" id="1822491at2"/>
<gene>
    <name evidence="7" type="ORF">BN381_600013</name>
</gene>
<dbReference type="InterPro" id="IPR013762">
    <property type="entry name" value="Integrase-like_cat_sf"/>
</dbReference>
<dbReference type="EMBL" id="CANL01000057">
    <property type="protein sequence ID" value="CCM65199.1"/>
    <property type="molecule type" value="Genomic_DNA"/>
</dbReference>
<evidence type="ECO:0000256" key="1">
    <source>
        <dbReference type="ARBA" id="ARBA00022908"/>
    </source>
</evidence>
<evidence type="ECO:0000259" key="6">
    <source>
        <dbReference type="PROSITE" id="PS51900"/>
    </source>
</evidence>
<accession>R4Z2N4</accession>
<dbReference type="PANTHER" id="PTHR30349:SF81">
    <property type="entry name" value="TYROSINE RECOMBINASE XERC"/>
    <property type="match status" value="1"/>
</dbReference>
<feature type="domain" description="Core-binding (CB)" evidence="6">
    <location>
        <begin position="22"/>
        <end position="127"/>
    </location>
</feature>
<dbReference type="InterPro" id="IPR004107">
    <property type="entry name" value="Integrase_SAM-like_N"/>
</dbReference>
<dbReference type="Proteomes" id="UP000018291">
    <property type="component" value="Unassembled WGS sequence"/>
</dbReference>
<dbReference type="eggNOG" id="COG4974">
    <property type="taxonomic scope" value="Bacteria"/>
</dbReference>
<evidence type="ECO:0000256" key="4">
    <source>
        <dbReference type="PROSITE-ProRule" id="PRU01248"/>
    </source>
</evidence>
<feature type="domain" description="Tyr recombinase" evidence="5">
    <location>
        <begin position="175"/>
        <end position="352"/>
    </location>
</feature>
<dbReference type="InterPro" id="IPR050090">
    <property type="entry name" value="Tyrosine_recombinase_XerCD"/>
</dbReference>
<keyword evidence="8" id="KW-1185">Reference proteome</keyword>
<dbReference type="Pfam" id="PF02899">
    <property type="entry name" value="Phage_int_SAM_1"/>
    <property type="match status" value="1"/>
</dbReference>
<dbReference type="GO" id="GO:0006310">
    <property type="term" value="P:DNA recombination"/>
    <property type="evidence" value="ECO:0007669"/>
    <property type="project" value="UniProtKB-KW"/>
</dbReference>
<evidence type="ECO:0000256" key="3">
    <source>
        <dbReference type="ARBA" id="ARBA00023172"/>
    </source>
</evidence>
<dbReference type="SUPFAM" id="SSF56349">
    <property type="entry name" value="DNA breaking-rejoining enzymes"/>
    <property type="match status" value="1"/>
</dbReference>
<evidence type="ECO:0000256" key="2">
    <source>
        <dbReference type="ARBA" id="ARBA00023125"/>
    </source>
</evidence>
<dbReference type="Pfam" id="PF00589">
    <property type="entry name" value="Phage_integrase"/>
    <property type="match status" value="1"/>
</dbReference>
<dbReference type="PANTHER" id="PTHR30349">
    <property type="entry name" value="PHAGE INTEGRASE-RELATED"/>
    <property type="match status" value="1"/>
</dbReference>
<reference evidence="7 8" key="1">
    <citation type="journal article" date="2013" name="ISME J.">
        <title>Metabolic model for the filamentous 'Candidatus Microthrix parvicella' based on genomic and metagenomic analyses.</title>
        <authorList>
            <person name="Jon McIlroy S."/>
            <person name="Kristiansen R."/>
            <person name="Albertsen M."/>
            <person name="Michael Karst S."/>
            <person name="Rossetti S."/>
            <person name="Lund Nielsen J."/>
            <person name="Tandoi V."/>
            <person name="James Seviour R."/>
            <person name="Nielsen P.H."/>
        </authorList>
    </citation>
    <scope>NUCLEOTIDE SEQUENCE [LARGE SCALE GENOMIC DNA]</scope>
    <source>
        <strain evidence="7 8">RN1</strain>
    </source>
</reference>
<evidence type="ECO:0000313" key="7">
    <source>
        <dbReference type="EMBL" id="CCM65199.1"/>
    </source>
</evidence>
<dbReference type="InterPro" id="IPR010998">
    <property type="entry name" value="Integrase_recombinase_N"/>
</dbReference>
<organism evidence="7 8">
    <name type="scientific">Candidatus Neomicrothrix parvicella RN1</name>
    <dbReference type="NCBI Taxonomy" id="1229780"/>
    <lineage>
        <taxon>Bacteria</taxon>
        <taxon>Bacillati</taxon>
        <taxon>Actinomycetota</taxon>
        <taxon>Acidimicrobiia</taxon>
        <taxon>Acidimicrobiales</taxon>
        <taxon>Microthrixaceae</taxon>
        <taxon>Candidatus Neomicrothrix</taxon>
    </lineage>
</organism>
<keyword evidence="3" id="KW-0233">DNA recombination</keyword>
<dbReference type="InterPro" id="IPR044068">
    <property type="entry name" value="CB"/>
</dbReference>
<dbReference type="PROSITE" id="PS51900">
    <property type="entry name" value="CB"/>
    <property type="match status" value="1"/>
</dbReference>
<dbReference type="AlphaFoldDB" id="R4Z2N4"/>
<dbReference type="Gene3D" id="1.10.150.130">
    <property type="match status" value="1"/>
</dbReference>
<proteinExistence type="predicted"/>
<dbReference type="SUPFAM" id="SSF47823">
    <property type="entry name" value="lambda integrase-like, N-terminal domain"/>
    <property type="match status" value="1"/>
</dbReference>
<dbReference type="GO" id="GO:0015074">
    <property type="term" value="P:DNA integration"/>
    <property type="evidence" value="ECO:0007669"/>
    <property type="project" value="UniProtKB-KW"/>
</dbReference>
<dbReference type="HOGENOM" id="CLU_027562_9_6_11"/>
<evidence type="ECO:0000259" key="5">
    <source>
        <dbReference type="PROSITE" id="PS51898"/>
    </source>
</evidence>
<comment type="caution">
    <text evidence="7">The sequence shown here is derived from an EMBL/GenBank/DDBJ whole genome shotgun (WGS) entry which is preliminary data.</text>
</comment>
<dbReference type="STRING" id="1229780.BN381_600013"/>
<sequence length="362" mass="39603">MSIEGLSLERDGVGWRLVGEAADGFGLVNDYLSYLADRNYSPRTIRSYGFGLLAFCRWLNAEGIGLSAVSTDVLLRFLAACRTERVSGRLSGPNVVRLDDGRRADSLSPATINLRLAAVSGLFSFWSMRDPDVTDPVPKGKETKRLSAGERDGMLAHVSRAPKRRSALRVRDARRLPKTLDQSEVVALFESLRTWRDRAIAGLMVFCGLRSAEVLALDVGDVDIGGRWLKVLGKGNKERRVPLDVDVAGVIQTYLLAERPDTACDRLFIVAKGPTRGQPLTTAGLRQIFRYHRGISGVTGAHPHALRHTFGTALAEAGVDLAVMQALLGHAHIDTTARYVHLAPTHVKAEFDAARSRQRANT</sequence>
<name>R4Z2N4_9ACTN</name>
<keyword evidence="2 4" id="KW-0238">DNA-binding</keyword>
<evidence type="ECO:0000313" key="8">
    <source>
        <dbReference type="Proteomes" id="UP000018291"/>
    </source>
</evidence>
<dbReference type="PROSITE" id="PS51898">
    <property type="entry name" value="TYR_RECOMBINASE"/>
    <property type="match status" value="1"/>
</dbReference>
<dbReference type="Gene3D" id="1.10.443.10">
    <property type="entry name" value="Intergrase catalytic core"/>
    <property type="match status" value="1"/>
</dbReference>
<dbReference type="InterPro" id="IPR002104">
    <property type="entry name" value="Integrase_catalytic"/>
</dbReference>
<dbReference type="InterPro" id="IPR011010">
    <property type="entry name" value="DNA_brk_join_enz"/>
</dbReference>
<keyword evidence="1" id="KW-0229">DNA integration</keyword>
<dbReference type="RefSeq" id="WP_012229713.1">
    <property type="nucleotide sequence ID" value="NZ_HG422565.1"/>
</dbReference>
<protein>
    <submittedName>
        <fullName evidence="7">Putative phage integrase related protein</fullName>
    </submittedName>
</protein>